<evidence type="ECO:0000313" key="2">
    <source>
        <dbReference type="Proteomes" id="UP000002432"/>
    </source>
</evidence>
<reference evidence="1 2" key="1">
    <citation type="journal article" date="2009" name="Appl. Environ. Microbiol.">
        <title>Three genomes from the phylum Acidobacteria provide insight into the lifestyles of these microorganisms in soils.</title>
        <authorList>
            <person name="Ward N.L."/>
            <person name="Challacombe J.F."/>
            <person name="Janssen P.H."/>
            <person name="Henrissat B."/>
            <person name="Coutinho P.M."/>
            <person name="Wu M."/>
            <person name="Xie G."/>
            <person name="Haft D.H."/>
            <person name="Sait M."/>
            <person name="Badger J."/>
            <person name="Barabote R.D."/>
            <person name="Bradley B."/>
            <person name="Brettin T.S."/>
            <person name="Brinkac L.M."/>
            <person name="Bruce D."/>
            <person name="Creasy T."/>
            <person name="Daugherty S.C."/>
            <person name="Davidsen T.M."/>
            <person name="DeBoy R.T."/>
            <person name="Detter J.C."/>
            <person name="Dodson R.J."/>
            <person name="Durkin A.S."/>
            <person name="Ganapathy A."/>
            <person name="Gwinn-Giglio M."/>
            <person name="Han C.S."/>
            <person name="Khouri H."/>
            <person name="Kiss H."/>
            <person name="Kothari S.P."/>
            <person name="Madupu R."/>
            <person name="Nelson K.E."/>
            <person name="Nelson W.C."/>
            <person name="Paulsen I."/>
            <person name="Penn K."/>
            <person name="Ren Q."/>
            <person name="Rosovitz M.J."/>
            <person name="Selengut J.D."/>
            <person name="Shrivastava S."/>
            <person name="Sullivan S.A."/>
            <person name="Tapia R."/>
            <person name="Thompson L.S."/>
            <person name="Watkins K.L."/>
            <person name="Yang Q."/>
            <person name="Yu C."/>
            <person name="Zafar N."/>
            <person name="Zhou L."/>
            <person name="Kuske C.R."/>
        </authorList>
    </citation>
    <scope>NUCLEOTIDE SEQUENCE [LARGE SCALE GENOMIC DNA]</scope>
    <source>
        <strain evidence="1 2">Ellin345</strain>
    </source>
</reference>
<protein>
    <submittedName>
        <fullName evidence="1">Uncharacterized protein</fullName>
    </submittedName>
</protein>
<dbReference type="AlphaFoldDB" id="Q1ILR0"/>
<dbReference type="Proteomes" id="UP000002432">
    <property type="component" value="Chromosome"/>
</dbReference>
<proteinExistence type="predicted"/>
<organism evidence="1 2">
    <name type="scientific">Koribacter versatilis (strain Ellin345)</name>
    <dbReference type="NCBI Taxonomy" id="204669"/>
    <lineage>
        <taxon>Bacteria</taxon>
        <taxon>Pseudomonadati</taxon>
        <taxon>Acidobacteriota</taxon>
        <taxon>Terriglobia</taxon>
        <taxon>Terriglobales</taxon>
        <taxon>Candidatus Korobacteraceae</taxon>
        <taxon>Candidatus Korobacter</taxon>
    </lineage>
</organism>
<dbReference type="EMBL" id="CP000360">
    <property type="protein sequence ID" value="ABF42190.1"/>
    <property type="molecule type" value="Genomic_DNA"/>
</dbReference>
<keyword evidence="2" id="KW-1185">Reference proteome</keyword>
<evidence type="ECO:0000313" key="1">
    <source>
        <dbReference type="EMBL" id="ABF42190.1"/>
    </source>
</evidence>
<sequence>MGDAVRRLPVCSRPGDGFCRNGRAALMPRGIPKNYVPCTACPSPKGYPKCGLCMRCRNAVAGKARRLYVWTPDKEDILRNAYATGSGNRRQLKRALKDAVARIGFPRGTVKYRAQQLGLTNDTRHPWAQQDFELLREYLGQWSLTRIARKLKRARSAVEAMADRLHLSRRITDGYTAHDVGRLFGVSQDTVARWIRTGVLHRDFETGRIAEISVMAVIRLRTDLYSLKRVDEVLFKALVFAPETETLALKPVRSVQTFAGSEATA</sequence>
<dbReference type="EnsemblBacteria" id="ABF42190">
    <property type="protein sequence ID" value="ABF42190"/>
    <property type="gene ID" value="Acid345_3189"/>
</dbReference>
<dbReference type="HOGENOM" id="CLU_1048813_0_0_0"/>
<accession>Q1ILR0</accession>
<name>Q1ILR0_KORVE</name>
<gene>
    <name evidence="1" type="ordered locus">Acid345_3189</name>
</gene>
<dbReference type="KEGG" id="aba:Acid345_3189"/>